<dbReference type="Proteomes" id="UP000003688">
    <property type="component" value="Unassembled WGS sequence"/>
</dbReference>
<comment type="caution">
    <text evidence="2">The sequence shown here is derived from an EMBL/GenBank/DDBJ whole genome shotgun (WGS) entry which is preliminary data.</text>
</comment>
<sequence precursor="true">MERTLCFVGLVMAFICASTSAQVNSWTSGTSGNWDQPSSWSLGVLPNSSQSIMITNSGWKAVAINPSTPANFPDSMTIDSLAIVGAWDTENTLLLNYFGTDVPLTVLNGLTLQDGAQILNFNSGLVVQGGTITVTNSQINQDGGFIGMANAQMNLSDSVYNLTNGLFEGGSVSIGYPASAHFNQYGGTAIITNLGLASYIVGPIDNGISLYGGTLELPGGMSLLGERGGLSYFQAGGTNQTTQVTIVPDYGGFISGFTLNGGLLADSGVQLMAGYETPINIEQNGGSHVITNTLLIEGYSSHGDSTDPATYNLNGGMLSAGVIELDANEGDSVFVQSNATTSAGTVYAHSLGYYLSHNTIITLAGGTLSCSNYTTDDGRGTLNQSGGALVVSNLLDFRGTRNVGGPTIYYGQYTFTGGTLTASNINIAGHWIIGDGGTNRISNSGFCSLSHTIQIGNAVEQLGRFILASNATIDLAGTTSRLSFANSSGELWAGAATLVVTNWNGNPSGGGAEQLKFGTNQSGLTPAQLSQIRFRLGNSTNLYSAKILNTGEVVPDRVIQPSVAFSKQGNNLVLSWPAGWSLQSATNVPGPYFDVSGATSPYTNDMTFEPHRFFRLRQ</sequence>
<organism evidence="2 3">
    <name type="scientific">Pedosphaera parvula (strain Ellin514)</name>
    <dbReference type="NCBI Taxonomy" id="320771"/>
    <lineage>
        <taxon>Bacteria</taxon>
        <taxon>Pseudomonadati</taxon>
        <taxon>Verrucomicrobiota</taxon>
        <taxon>Pedosphaerae</taxon>
        <taxon>Pedosphaerales</taxon>
        <taxon>Pedosphaeraceae</taxon>
        <taxon>Pedosphaera</taxon>
    </lineage>
</organism>
<protein>
    <submittedName>
        <fullName evidence="2">Uncharacterized protein</fullName>
    </submittedName>
</protein>
<reference evidence="2 3" key="1">
    <citation type="journal article" date="2011" name="J. Bacteriol.">
        <title>Genome sequence of 'Pedosphaera parvula' Ellin514, an aerobic Verrucomicrobial isolate from pasture soil.</title>
        <authorList>
            <person name="Kant R."/>
            <person name="van Passel M.W."/>
            <person name="Sangwan P."/>
            <person name="Palva A."/>
            <person name="Lucas S."/>
            <person name="Copeland A."/>
            <person name="Lapidus A."/>
            <person name="Glavina Del Rio T."/>
            <person name="Dalin E."/>
            <person name="Tice H."/>
            <person name="Bruce D."/>
            <person name="Goodwin L."/>
            <person name="Pitluck S."/>
            <person name="Chertkov O."/>
            <person name="Larimer F.W."/>
            <person name="Land M.L."/>
            <person name="Hauser L."/>
            <person name="Brettin T.S."/>
            <person name="Detter J.C."/>
            <person name="Han S."/>
            <person name="de Vos W.M."/>
            <person name="Janssen P.H."/>
            <person name="Smidt H."/>
        </authorList>
    </citation>
    <scope>NUCLEOTIDE SEQUENCE [LARGE SCALE GENOMIC DNA]</scope>
    <source>
        <strain evidence="2 3">Ellin514</strain>
    </source>
</reference>
<gene>
    <name evidence="2" type="ORF">Cflav_PD2499</name>
</gene>
<evidence type="ECO:0000256" key="1">
    <source>
        <dbReference type="SAM" id="SignalP"/>
    </source>
</evidence>
<feature type="signal peptide" evidence="1">
    <location>
        <begin position="1"/>
        <end position="21"/>
    </location>
</feature>
<dbReference type="EMBL" id="ABOX02000026">
    <property type="protein sequence ID" value="EEF59592.1"/>
    <property type="molecule type" value="Genomic_DNA"/>
</dbReference>
<name>B9XKU9_PEDPL</name>
<dbReference type="AlphaFoldDB" id="B9XKU9"/>
<keyword evidence="3" id="KW-1185">Reference proteome</keyword>
<evidence type="ECO:0000313" key="2">
    <source>
        <dbReference type="EMBL" id="EEF59592.1"/>
    </source>
</evidence>
<accession>B9XKU9</accession>
<dbReference type="STRING" id="320771.Cflav_PD2499"/>
<keyword evidence="1" id="KW-0732">Signal</keyword>
<evidence type="ECO:0000313" key="3">
    <source>
        <dbReference type="Proteomes" id="UP000003688"/>
    </source>
</evidence>
<proteinExistence type="predicted"/>
<feature type="chain" id="PRO_5002893079" evidence="1">
    <location>
        <begin position="22"/>
        <end position="618"/>
    </location>
</feature>